<evidence type="ECO:0000259" key="6">
    <source>
        <dbReference type="PROSITE" id="PS50944"/>
    </source>
</evidence>
<dbReference type="AlphaFoldDB" id="A0A0K1IQ29"/>
<sequence>MIGAPQYLLTLYIAEREDDEETPISPGYVADALDRSPPAATERLQNLDAKGLVRYEPYEGATLTDEGRDAAGELYDTYRILSRFCRDVLGVDDHEEEAMQLVGNVSPTVAERLAATLLRGGDNRGEATEANGAAESAESASQPSPDSPAS</sequence>
<dbReference type="PANTHER" id="PTHR33238:SF7">
    <property type="entry name" value="IRON-DEPENDENT TRANSCRIPTIONAL REGULATOR"/>
    <property type="match status" value="1"/>
</dbReference>
<dbReference type="EMBL" id="CP011947">
    <property type="protein sequence ID" value="AKU06657.1"/>
    <property type="molecule type" value="Genomic_DNA"/>
</dbReference>
<evidence type="ECO:0000313" key="7">
    <source>
        <dbReference type="EMBL" id="AKU06657.1"/>
    </source>
</evidence>
<feature type="region of interest" description="Disordered" evidence="5">
    <location>
        <begin position="118"/>
        <end position="150"/>
    </location>
</feature>
<feature type="domain" description="HTH dtxR-type" evidence="6">
    <location>
        <begin position="7"/>
        <end position="64"/>
    </location>
</feature>
<dbReference type="RefSeq" id="WP_004973299.1">
    <property type="nucleotide sequence ID" value="NZ_CP011947.1"/>
</dbReference>
<proteinExistence type="inferred from homology"/>
<keyword evidence="4" id="KW-0804">Transcription</keyword>
<keyword evidence="2" id="KW-0805">Transcription regulation</keyword>
<dbReference type="SUPFAM" id="SSF46785">
    <property type="entry name" value="Winged helix' DNA-binding domain"/>
    <property type="match status" value="1"/>
</dbReference>
<dbReference type="GeneID" id="59458165"/>
<dbReference type="InterPro" id="IPR022689">
    <property type="entry name" value="Iron_dep_repressor"/>
</dbReference>
<dbReference type="SMART" id="SM00529">
    <property type="entry name" value="HTH_DTXR"/>
    <property type="match status" value="1"/>
</dbReference>
<dbReference type="InterPro" id="IPR050536">
    <property type="entry name" value="DtxR_MntR_Metal-Reg"/>
</dbReference>
<dbReference type="PATRIC" id="fig|35746.4.peg.519"/>
<dbReference type="PANTHER" id="PTHR33238">
    <property type="entry name" value="IRON (METAL) DEPENDENT REPRESSOR, DTXR FAMILY"/>
    <property type="match status" value="1"/>
</dbReference>
<dbReference type="InterPro" id="IPR036388">
    <property type="entry name" value="WH-like_DNA-bd_sf"/>
</dbReference>
<dbReference type="Proteomes" id="UP000066124">
    <property type="component" value="Chromosome"/>
</dbReference>
<dbReference type="Pfam" id="PF01325">
    <property type="entry name" value="Fe_dep_repress"/>
    <property type="match status" value="1"/>
</dbReference>
<dbReference type="PROSITE" id="PS50944">
    <property type="entry name" value="HTH_DTXR"/>
    <property type="match status" value="1"/>
</dbReference>
<protein>
    <submittedName>
        <fullName evidence="7">Iron-dependent repressor</fullName>
    </submittedName>
    <submittedName>
        <fullName evidence="8">SirR/DtxR family transcription regulator Idr2</fullName>
    </submittedName>
</protein>
<name>A0A0K1IQ29_HALGI</name>
<evidence type="ECO:0000256" key="4">
    <source>
        <dbReference type="ARBA" id="ARBA00023163"/>
    </source>
</evidence>
<dbReference type="Pfam" id="PF02742">
    <property type="entry name" value="Fe_dep_repr_C"/>
    <property type="match status" value="1"/>
</dbReference>
<reference evidence="8" key="3">
    <citation type="journal article" date="2021" name="Front. Microbiol.">
        <title>Cellular and Genomic Properties of Haloferax gibbonsii LR2-5, the Host of Euryarchaeal Virus HFTV1.</title>
        <authorList>
            <person name="Tittes C."/>
            <person name="Schwarzer S."/>
            <person name="Pfeiffer F."/>
            <person name="Dyall-Smith M."/>
            <person name="Rodriguez-Franco M."/>
            <person name="Oksanen H.M."/>
            <person name="Quax T.E.F."/>
        </authorList>
    </citation>
    <scope>NUCLEOTIDE SEQUENCE</scope>
    <source>
        <strain evidence="8">LR2-5</strain>
    </source>
</reference>
<evidence type="ECO:0000256" key="1">
    <source>
        <dbReference type="ARBA" id="ARBA00007871"/>
    </source>
</evidence>
<evidence type="ECO:0000313" key="8">
    <source>
        <dbReference type="EMBL" id="QOS10650.1"/>
    </source>
</evidence>
<reference evidence="9" key="1">
    <citation type="journal article" date="2015" name="J. Biotechnol.">
        <title>Complete genome sequence of Haloferax gibbonsii strain ARA6, a potential producer of polyhydroxyalkanoates and halocins isolated from Araruama, Rio de Janeiro, Brasil.</title>
        <authorList>
            <person name="Pinto L.H."/>
            <person name="D'Alincourt Carvalho-Assef A.P."/>
            <person name="Vieira R.P."/>
            <person name="Clementino M.M."/>
            <person name="Albano R.M."/>
        </authorList>
    </citation>
    <scope>NUCLEOTIDE SEQUENCE [LARGE SCALE GENOMIC DNA]</scope>
    <source>
        <strain evidence="9">ARA6</strain>
    </source>
</reference>
<reference evidence="7" key="2">
    <citation type="submission" date="2015-06" db="EMBL/GenBank/DDBJ databases">
        <authorList>
            <person name="Hoefler B.C."/>
            <person name="Straight P.D."/>
        </authorList>
    </citation>
    <scope>NUCLEOTIDE SEQUENCE [LARGE SCALE GENOMIC DNA]</scope>
    <source>
        <strain evidence="7">ARA6</strain>
    </source>
</reference>
<dbReference type="Proteomes" id="UP000663064">
    <property type="component" value="Chromosome"/>
</dbReference>
<dbReference type="InterPro" id="IPR022687">
    <property type="entry name" value="HTH_DTXR"/>
</dbReference>
<dbReference type="KEGG" id="hgi:ABY42_02465"/>
<keyword evidence="3" id="KW-0238">DNA-binding</keyword>
<comment type="similarity">
    <text evidence="1">Belongs to the DtxR/MntR family.</text>
</comment>
<gene>
    <name evidence="8" type="primary">idr2</name>
    <name evidence="7" type="ORF">ABY42_02465</name>
    <name evidence="8" type="ORF">HfgLR_02485</name>
</gene>
<feature type="compositionally biased region" description="Low complexity" evidence="5">
    <location>
        <begin position="128"/>
        <end position="150"/>
    </location>
</feature>
<accession>A0A0K1IQ29</accession>
<evidence type="ECO:0000256" key="3">
    <source>
        <dbReference type="ARBA" id="ARBA00023125"/>
    </source>
</evidence>
<dbReference type="InterPro" id="IPR001367">
    <property type="entry name" value="Fe_dep_repressor"/>
</dbReference>
<organism evidence="7 9">
    <name type="scientific">Haloferax gibbonsii</name>
    <dbReference type="NCBI Taxonomy" id="35746"/>
    <lineage>
        <taxon>Archaea</taxon>
        <taxon>Methanobacteriati</taxon>
        <taxon>Methanobacteriota</taxon>
        <taxon>Stenosarchaea group</taxon>
        <taxon>Halobacteria</taxon>
        <taxon>Halobacteriales</taxon>
        <taxon>Haloferacaceae</taxon>
        <taxon>Haloferax</taxon>
    </lineage>
</organism>
<dbReference type="GO" id="GO:0046983">
    <property type="term" value="F:protein dimerization activity"/>
    <property type="evidence" value="ECO:0007669"/>
    <property type="project" value="InterPro"/>
</dbReference>
<dbReference type="InterPro" id="IPR036390">
    <property type="entry name" value="WH_DNA-bd_sf"/>
</dbReference>
<evidence type="ECO:0000313" key="9">
    <source>
        <dbReference type="Proteomes" id="UP000066124"/>
    </source>
</evidence>
<dbReference type="GO" id="GO:0003677">
    <property type="term" value="F:DNA binding"/>
    <property type="evidence" value="ECO:0007669"/>
    <property type="project" value="UniProtKB-KW"/>
</dbReference>
<evidence type="ECO:0000256" key="2">
    <source>
        <dbReference type="ARBA" id="ARBA00023015"/>
    </source>
</evidence>
<dbReference type="GO" id="GO:0046914">
    <property type="term" value="F:transition metal ion binding"/>
    <property type="evidence" value="ECO:0007669"/>
    <property type="project" value="InterPro"/>
</dbReference>
<evidence type="ECO:0000256" key="5">
    <source>
        <dbReference type="SAM" id="MobiDB-lite"/>
    </source>
</evidence>
<dbReference type="GO" id="GO:0003700">
    <property type="term" value="F:DNA-binding transcription factor activity"/>
    <property type="evidence" value="ECO:0007669"/>
    <property type="project" value="InterPro"/>
</dbReference>
<dbReference type="EMBL" id="CP063205">
    <property type="protein sequence ID" value="QOS10650.1"/>
    <property type="molecule type" value="Genomic_DNA"/>
</dbReference>
<dbReference type="Gene3D" id="1.10.10.10">
    <property type="entry name" value="Winged helix-like DNA-binding domain superfamily/Winged helix DNA-binding domain"/>
    <property type="match status" value="1"/>
</dbReference>